<feature type="chain" id="PRO_5020243596" evidence="2">
    <location>
        <begin position="21"/>
        <end position="340"/>
    </location>
</feature>
<dbReference type="EMBL" id="SWAU01000058">
    <property type="protein sequence ID" value="TKA97082.1"/>
    <property type="molecule type" value="Genomic_DNA"/>
</dbReference>
<dbReference type="InterPro" id="IPR006059">
    <property type="entry name" value="SBP"/>
</dbReference>
<dbReference type="SUPFAM" id="SSF53850">
    <property type="entry name" value="Periplasmic binding protein-like II"/>
    <property type="match status" value="1"/>
</dbReference>
<dbReference type="RefSeq" id="WP_136792069.1">
    <property type="nucleotide sequence ID" value="NZ_SWAU01000058.1"/>
</dbReference>
<accession>A0A4U0YWC2</accession>
<name>A0A4U0YWC2_9RHOB</name>
<dbReference type="GO" id="GO:0015888">
    <property type="term" value="P:thiamine transport"/>
    <property type="evidence" value="ECO:0007669"/>
    <property type="project" value="TreeGrafter"/>
</dbReference>
<dbReference type="PANTHER" id="PTHR30006">
    <property type="entry name" value="THIAMINE-BINDING PERIPLASMIC PROTEIN-RELATED"/>
    <property type="match status" value="1"/>
</dbReference>
<dbReference type="GO" id="GO:0030288">
    <property type="term" value="C:outer membrane-bounded periplasmic space"/>
    <property type="evidence" value="ECO:0007669"/>
    <property type="project" value="TreeGrafter"/>
</dbReference>
<protein>
    <submittedName>
        <fullName evidence="3">ABC transporter substrate-binding protein</fullName>
    </submittedName>
</protein>
<organism evidence="3 4">
    <name type="scientific">Cereibacter changlensis</name>
    <dbReference type="NCBI Taxonomy" id="402884"/>
    <lineage>
        <taxon>Bacteria</taxon>
        <taxon>Pseudomonadati</taxon>
        <taxon>Pseudomonadota</taxon>
        <taxon>Alphaproteobacteria</taxon>
        <taxon>Rhodobacterales</taxon>
        <taxon>Paracoccaceae</taxon>
        <taxon>Cereibacter</taxon>
    </lineage>
</organism>
<evidence type="ECO:0000313" key="3">
    <source>
        <dbReference type="EMBL" id="TKA97082.1"/>
    </source>
</evidence>
<dbReference type="Pfam" id="PF13416">
    <property type="entry name" value="SBP_bac_8"/>
    <property type="match status" value="1"/>
</dbReference>
<comment type="caution">
    <text evidence="3">The sequence shown here is derived from an EMBL/GenBank/DDBJ whole genome shotgun (WGS) entry which is preliminary data.</text>
</comment>
<dbReference type="Proteomes" id="UP000306340">
    <property type="component" value="Unassembled WGS sequence"/>
</dbReference>
<evidence type="ECO:0000256" key="1">
    <source>
        <dbReference type="ARBA" id="ARBA00022729"/>
    </source>
</evidence>
<feature type="signal peptide" evidence="2">
    <location>
        <begin position="1"/>
        <end position="20"/>
    </location>
</feature>
<dbReference type="GO" id="GO:0030975">
    <property type="term" value="F:thiamine binding"/>
    <property type="evidence" value="ECO:0007669"/>
    <property type="project" value="TreeGrafter"/>
</dbReference>
<dbReference type="GO" id="GO:0030976">
    <property type="term" value="F:thiamine pyrophosphate binding"/>
    <property type="evidence" value="ECO:0007669"/>
    <property type="project" value="TreeGrafter"/>
</dbReference>
<reference evidence="3 4" key="1">
    <citation type="submission" date="2019-04" db="EMBL/GenBank/DDBJ databases">
        <title>Crypto-aerobic microbial life in anoxic (sulfidic) marine sediments.</title>
        <authorList>
            <person name="Bhattacharya S."/>
            <person name="Roy C."/>
            <person name="Mondal N."/>
            <person name="Sarkar J."/>
            <person name="Mandal S."/>
            <person name="Rameez M.J."/>
            <person name="Ghosh W."/>
        </authorList>
    </citation>
    <scope>NUCLEOTIDE SEQUENCE [LARGE SCALE GENOMIC DNA]</scope>
    <source>
        <strain evidence="3 4">SBBC</strain>
    </source>
</reference>
<gene>
    <name evidence="3" type="ORF">FAZ78_07970</name>
</gene>
<keyword evidence="1 2" id="KW-0732">Signal</keyword>
<proteinExistence type="predicted"/>
<dbReference type="CDD" id="cd13589">
    <property type="entry name" value="PBP2_polyamine_RpCGA009"/>
    <property type="match status" value="1"/>
</dbReference>
<dbReference type="AlphaFoldDB" id="A0A4U0YWC2"/>
<evidence type="ECO:0000313" key="4">
    <source>
        <dbReference type="Proteomes" id="UP000306340"/>
    </source>
</evidence>
<dbReference type="PANTHER" id="PTHR30006:SF2">
    <property type="entry name" value="ABC TRANSPORTER SUBSTRATE-BINDING PROTEIN"/>
    <property type="match status" value="1"/>
</dbReference>
<sequence>MKTTLLTAASLLALTAAAEAQDKTLTISVYGVSQDAYKEALYAPFEAKCGCTLVIESGNSSERLAKLEANAATPLVDLIAFSDANALDAARKDLLAAFDPAKLTNLGNIYDFARDPIGGNLAVGYTFYGSSIVYDSAVIDGVDSWLDLFGDELKGQVALPNVSTTQGPITLYMLERALGSEDPSLAKAIALVGENREEIVTFYEKGSQIPQLMQQGEIAASVIGRFGWANLAKTVPTARWASPKEGQTGGMNVLALVKGSGNADLAHEFADYWLSTEVQQKLAEMQVDSPVNTGVSVSDEIAEGLSYGEEMASSIHFLPAETQLEHRDAWLAAWNEQVAQ</sequence>
<evidence type="ECO:0000256" key="2">
    <source>
        <dbReference type="SAM" id="SignalP"/>
    </source>
</evidence>
<dbReference type="Gene3D" id="3.40.190.10">
    <property type="entry name" value="Periplasmic binding protein-like II"/>
    <property type="match status" value="2"/>
</dbReference>